<dbReference type="EMBL" id="CP036200">
    <property type="protein sequence ID" value="QBF82976.1"/>
    <property type="molecule type" value="Genomic_DNA"/>
</dbReference>
<reference evidence="1 2" key="1">
    <citation type="submission" date="2019-02" db="EMBL/GenBank/DDBJ databases">
        <title>Shewanella sp. D4-2 isolated from Dokdo Island.</title>
        <authorList>
            <person name="Baek K."/>
        </authorList>
    </citation>
    <scope>NUCLEOTIDE SEQUENCE [LARGE SCALE GENOMIC DNA]</scope>
    <source>
        <strain evidence="1 2">D4-2</strain>
    </source>
</reference>
<dbReference type="SUPFAM" id="SSF54593">
    <property type="entry name" value="Glyoxalase/Bleomycin resistance protein/Dihydroxybiphenyl dioxygenase"/>
    <property type="match status" value="1"/>
</dbReference>
<dbReference type="KEGG" id="smai:EXU30_09940"/>
<dbReference type="Gene3D" id="3.10.180.10">
    <property type="entry name" value="2,3-Dihydroxybiphenyl 1,2-Dioxygenase, domain 1"/>
    <property type="match status" value="1"/>
</dbReference>
<name>A0A411PH97_9GAMM</name>
<dbReference type="AlphaFoldDB" id="A0A411PH97"/>
<dbReference type="OrthoDB" id="9793039at2"/>
<dbReference type="Proteomes" id="UP000291106">
    <property type="component" value="Chromosome"/>
</dbReference>
<accession>A0A411PH97</accession>
<protein>
    <recommendedName>
        <fullName evidence="3">VOC family protein</fullName>
    </recommendedName>
</protein>
<dbReference type="InterPro" id="IPR029068">
    <property type="entry name" value="Glyas_Bleomycin-R_OHBP_Dase"/>
</dbReference>
<evidence type="ECO:0008006" key="3">
    <source>
        <dbReference type="Google" id="ProtNLM"/>
    </source>
</evidence>
<evidence type="ECO:0000313" key="2">
    <source>
        <dbReference type="Proteomes" id="UP000291106"/>
    </source>
</evidence>
<evidence type="ECO:0000313" key="1">
    <source>
        <dbReference type="EMBL" id="QBF82976.1"/>
    </source>
</evidence>
<dbReference type="RefSeq" id="WP_130599639.1">
    <property type="nucleotide sequence ID" value="NZ_CP036200.1"/>
</dbReference>
<proteinExistence type="predicted"/>
<keyword evidence="2" id="KW-1185">Reference proteome</keyword>
<sequence>MNFDWHELHTNEFEENLKFYTSTFAVNVRKLRGRNGKRYALLTRVGEPMPSSGIVESDVNQGWKSFIKVINVDLAKQKAIRNGAMEVESYDIPRVGSVCELVEPSGSKVSFIQYDPR</sequence>
<gene>
    <name evidence="1" type="ORF">EXU30_09940</name>
</gene>
<organism evidence="1 2">
    <name type="scientific">Shewanella maritima</name>
    <dbReference type="NCBI Taxonomy" id="2520507"/>
    <lineage>
        <taxon>Bacteria</taxon>
        <taxon>Pseudomonadati</taxon>
        <taxon>Pseudomonadota</taxon>
        <taxon>Gammaproteobacteria</taxon>
        <taxon>Alteromonadales</taxon>
        <taxon>Shewanellaceae</taxon>
        <taxon>Shewanella</taxon>
    </lineage>
</organism>